<evidence type="ECO:0000256" key="2">
    <source>
        <dbReference type="ARBA" id="ARBA00022490"/>
    </source>
</evidence>
<dbReference type="OrthoDB" id="1716625at2759"/>
<keyword evidence="2" id="KW-0963">Cytoplasm</keyword>
<feature type="domain" description="DH" evidence="4">
    <location>
        <begin position="175"/>
        <end position="547"/>
    </location>
</feature>
<comment type="subcellular location">
    <subcellularLocation>
        <location evidence="1">Cytoplasm</location>
    </subcellularLocation>
</comment>
<gene>
    <name evidence="5" type="ORF">CTheo_3524</name>
</gene>
<feature type="region of interest" description="Disordered" evidence="3">
    <location>
        <begin position="248"/>
        <end position="349"/>
    </location>
</feature>
<evidence type="ECO:0000259" key="4">
    <source>
        <dbReference type="PROSITE" id="PS50010"/>
    </source>
</evidence>
<evidence type="ECO:0000313" key="5">
    <source>
        <dbReference type="EMBL" id="KAB5593059.1"/>
    </source>
</evidence>
<dbReference type="InterPro" id="IPR000219">
    <property type="entry name" value="DH_dom"/>
</dbReference>
<feature type="region of interest" description="Disordered" evidence="3">
    <location>
        <begin position="581"/>
        <end position="616"/>
    </location>
</feature>
<evidence type="ECO:0000313" key="6">
    <source>
        <dbReference type="Proteomes" id="UP000383932"/>
    </source>
</evidence>
<dbReference type="Pfam" id="PF00621">
    <property type="entry name" value="RhoGEF"/>
    <property type="match status" value="1"/>
</dbReference>
<feature type="compositionally biased region" description="Polar residues" evidence="3">
    <location>
        <begin position="595"/>
        <end position="615"/>
    </location>
</feature>
<feature type="compositionally biased region" description="Low complexity" evidence="3">
    <location>
        <begin position="882"/>
        <end position="894"/>
    </location>
</feature>
<sequence>MKAFIRKLRRDAGEPRDEREKAPLPPPKTTRADDSWVKAPVLPQVPVSPVELDSASRPSQSEHDAAARRKVAFRSPPPTPGTPTVPLPEPEQTTTVVYYKMRPTSAARRDGTSTPPRARTHSPTQSTRTADASMTIRSGTPYSHMSGMSAIQAAASWSEAAEHDLVSNLGPRERNRQEVLWEIVASEERYVGELIKLKETFIDALLHPFAPTPAPLFRPDTAVDEDRASLHRAVSPAESLDHLPIAARFLASPPPPSTSTHNTRPETPRKARTPIIEDDSYDSDDEAKSRPRPARSPYATAQRRTGSGKVPVPFPARSHQSLPPQPRPSTAAASSHSLGRQSLVDSDLPDRKGAVSALKRFQRRAGSRDIPRGILGLGITAHQLPEDLRICLEVLEDVILPGHLTLRQGLQKRYEEQYPLVRNLADIFVAHSHILRGYAKYVLHLERALEQVDNALAAANLSKRPRNQDAAQWAQVCKALCRLEQVAADKCETGLAISLSKPFQRLLKYPLLFQNLLFHTDPSTSEYESTLEMVAEVERIVRSIEDEKIQKEERDRTWDVFARIEGLEKVKQLAVPKPSRLLLNERQLNPDPATPESTRTLSPAASPNGPPTSKNIRGMASFKRLSDVLQPNSLGGKKDLWLVSFNDVVLRCQRVGVTTLPLVSGGAGEKLSTSGAGKAATVGRRAAQVKPRNMYKFIKIETWPIGDVAQPRSGIVSMEDIIKTRSGLPLPDEDHPVTNSIDEDDGAESDESDRKSKMSFSYWGADRVTVQPTARTPNGARVPVRRLPGAPSSFMRDARTESSANAKFGTRLRESSTSSTPERPASRTSASASRAGKRVEKPAWGAMSPMPPLGTPVGRRGSSLLTPTPAAGLSAQQHRASKATVVSASPAPSVDSGIAVYLAQDGRP</sequence>
<dbReference type="EMBL" id="SSOP01000047">
    <property type="protein sequence ID" value="KAB5593059.1"/>
    <property type="molecule type" value="Genomic_DNA"/>
</dbReference>
<feature type="region of interest" description="Disordered" evidence="3">
    <location>
        <begin position="726"/>
        <end position="757"/>
    </location>
</feature>
<feature type="region of interest" description="Disordered" evidence="3">
    <location>
        <begin position="769"/>
        <end position="894"/>
    </location>
</feature>
<feature type="compositionally biased region" description="Pro residues" evidence="3">
    <location>
        <begin position="75"/>
        <end position="89"/>
    </location>
</feature>
<dbReference type="SUPFAM" id="SSF48065">
    <property type="entry name" value="DBL homology domain (DH-domain)"/>
    <property type="match status" value="1"/>
</dbReference>
<feature type="compositionally biased region" description="Acidic residues" evidence="3">
    <location>
        <begin position="741"/>
        <end position="751"/>
    </location>
</feature>
<dbReference type="AlphaFoldDB" id="A0A5N5QN35"/>
<comment type="caution">
    <text evidence="5">The sequence shown here is derived from an EMBL/GenBank/DDBJ whole genome shotgun (WGS) entry which is preliminary data.</text>
</comment>
<feature type="compositionally biased region" description="Basic and acidic residues" evidence="3">
    <location>
        <begin position="10"/>
        <end position="22"/>
    </location>
</feature>
<keyword evidence="6" id="KW-1185">Reference proteome</keyword>
<dbReference type="PANTHER" id="PTHR46006">
    <property type="entry name" value="RHO GUANINE NUCLEOTIDE EXCHANGE FACTOR AT 64C, ISOFORM A"/>
    <property type="match status" value="1"/>
</dbReference>
<protein>
    <submittedName>
        <fullName evidence="5">RhoGEF domain containing protein</fullName>
    </submittedName>
</protein>
<proteinExistence type="predicted"/>
<dbReference type="GO" id="GO:0035025">
    <property type="term" value="P:positive regulation of Rho protein signal transduction"/>
    <property type="evidence" value="ECO:0007669"/>
    <property type="project" value="TreeGrafter"/>
</dbReference>
<dbReference type="PANTHER" id="PTHR46006:SF7">
    <property type="entry name" value="DH DOMAIN-CONTAINING PROTEIN"/>
    <property type="match status" value="1"/>
</dbReference>
<dbReference type="InterPro" id="IPR035899">
    <property type="entry name" value="DBL_dom_sf"/>
</dbReference>
<dbReference type="InterPro" id="IPR051480">
    <property type="entry name" value="Endocytic_GEF_Adapter"/>
</dbReference>
<accession>A0A5N5QN35</accession>
<feature type="region of interest" description="Disordered" evidence="3">
    <location>
        <begin position="1"/>
        <end position="132"/>
    </location>
</feature>
<organism evidence="5 6">
    <name type="scientific">Ceratobasidium theobromae</name>
    <dbReference type="NCBI Taxonomy" id="1582974"/>
    <lineage>
        <taxon>Eukaryota</taxon>
        <taxon>Fungi</taxon>
        <taxon>Dikarya</taxon>
        <taxon>Basidiomycota</taxon>
        <taxon>Agaricomycotina</taxon>
        <taxon>Agaricomycetes</taxon>
        <taxon>Cantharellales</taxon>
        <taxon>Ceratobasidiaceae</taxon>
        <taxon>Ceratobasidium</taxon>
    </lineage>
</organism>
<name>A0A5N5QN35_9AGAM</name>
<dbReference type="PROSITE" id="PS50010">
    <property type="entry name" value="DH_2"/>
    <property type="match status" value="1"/>
</dbReference>
<evidence type="ECO:0000256" key="3">
    <source>
        <dbReference type="SAM" id="MobiDB-lite"/>
    </source>
</evidence>
<evidence type="ECO:0000256" key="1">
    <source>
        <dbReference type="ARBA" id="ARBA00004496"/>
    </source>
</evidence>
<dbReference type="Proteomes" id="UP000383932">
    <property type="component" value="Unassembled WGS sequence"/>
</dbReference>
<dbReference type="Gene3D" id="1.20.900.10">
    <property type="entry name" value="Dbl homology (DH) domain"/>
    <property type="match status" value="2"/>
</dbReference>
<reference evidence="5 6" key="1">
    <citation type="journal article" date="2019" name="Fungal Biol. Biotechnol.">
        <title>Draft genome sequence of fastidious pathogen Ceratobasidium theobromae, which causes vascular-streak dieback in Theobroma cacao.</title>
        <authorList>
            <person name="Ali S.S."/>
            <person name="Asman A."/>
            <person name="Shao J."/>
            <person name="Firmansyah A.P."/>
            <person name="Susilo A.W."/>
            <person name="Rosmana A."/>
            <person name="McMahon P."/>
            <person name="Junaid M."/>
            <person name="Guest D."/>
            <person name="Kheng T.Y."/>
            <person name="Meinhardt L.W."/>
            <person name="Bailey B.A."/>
        </authorList>
    </citation>
    <scope>NUCLEOTIDE SEQUENCE [LARGE SCALE GENOMIC DNA]</scope>
    <source>
        <strain evidence="5 6">CT2</strain>
    </source>
</reference>
<feature type="compositionally biased region" description="Polar residues" evidence="3">
    <location>
        <begin position="331"/>
        <end position="344"/>
    </location>
</feature>
<dbReference type="GO" id="GO:0005085">
    <property type="term" value="F:guanyl-nucleotide exchange factor activity"/>
    <property type="evidence" value="ECO:0007669"/>
    <property type="project" value="InterPro"/>
</dbReference>
<feature type="compositionally biased region" description="Polar residues" evidence="3">
    <location>
        <begin position="121"/>
        <end position="132"/>
    </location>
</feature>
<dbReference type="GO" id="GO:0005737">
    <property type="term" value="C:cytoplasm"/>
    <property type="evidence" value="ECO:0007669"/>
    <property type="project" value="UniProtKB-SubCell"/>
</dbReference>
<feature type="compositionally biased region" description="Acidic residues" evidence="3">
    <location>
        <begin position="276"/>
        <end position="285"/>
    </location>
</feature>